<dbReference type="PANTHER" id="PTHR30595:SF6">
    <property type="entry name" value="SCHLAFEN ALBA-2 DOMAIN-CONTAINING PROTEIN"/>
    <property type="match status" value="1"/>
</dbReference>
<gene>
    <name evidence="2" type="ORF">LCGC14_0940900</name>
</gene>
<dbReference type="InterPro" id="IPR025534">
    <property type="entry name" value="DUF4420"/>
</dbReference>
<organism evidence="2">
    <name type="scientific">marine sediment metagenome</name>
    <dbReference type="NCBI Taxonomy" id="412755"/>
    <lineage>
        <taxon>unclassified sequences</taxon>
        <taxon>metagenomes</taxon>
        <taxon>ecological metagenomes</taxon>
    </lineage>
</organism>
<evidence type="ECO:0000313" key="2">
    <source>
        <dbReference type="EMBL" id="KKN19918.1"/>
    </source>
</evidence>
<dbReference type="EMBL" id="LAZR01003290">
    <property type="protein sequence ID" value="KKN19918.1"/>
    <property type="molecule type" value="Genomic_DNA"/>
</dbReference>
<sequence>MWYQLNRAPTEYAIEFKAKTTGVISNNGEEILIAIDNKDNFRHLIIPIKKGNYKDDTSSRGINILYRSFKKEGEDFQFINTVCKIPRLNELFNIIISEILEELKSDNTTPYKVCIKILQQWRELINRKYYRLLPEHEIQGLFGELWYLRELYDFNNDALKYWQGPQGHPHDFSNGTNEIEVKTYVRKERIIRINGIDQLTPPMEGLLYLSVIQLKKVTSGGESVPNLIDSLRDKGVNYTELLAKISEIGYSINDNEQYDEKYRYQVSDYRTYNADNKFPKITLKSFKTDKLPQNVIDLNYTLNINSEPPKPIIESNIKQVMIEFCSHFSSHLAKEAVEKDNELNSLKEKIAEGENKFIEFKSSLRWDYNQDKLNKELEFVIVKTITAFLNTEGGVLFIGVDDNGNILGIKKDYETLGRKQNKDGFLLKLDTLVNNHIGKEIGQYINIKIIEFEDKHVCVIEVSRSGKPLFFKRGNHEEFIIRGAAGTKTLSLSEYTNYRESHWSGLE</sequence>
<name>A0A0F9RRF8_9ZZZZ</name>
<protein>
    <recommendedName>
        <fullName evidence="1">Schlafen AlbA-2 domain-containing protein</fullName>
    </recommendedName>
</protein>
<dbReference type="Pfam" id="PF14390">
    <property type="entry name" value="DUF4420"/>
    <property type="match status" value="1"/>
</dbReference>
<proteinExistence type="predicted"/>
<accession>A0A0F9RRF8</accession>
<comment type="caution">
    <text evidence="2">The sequence shown here is derived from an EMBL/GenBank/DDBJ whole genome shotgun (WGS) entry which is preliminary data.</text>
</comment>
<reference evidence="2" key="1">
    <citation type="journal article" date="2015" name="Nature">
        <title>Complex archaea that bridge the gap between prokaryotes and eukaryotes.</title>
        <authorList>
            <person name="Spang A."/>
            <person name="Saw J.H."/>
            <person name="Jorgensen S.L."/>
            <person name="Zaremba-Niedzwiedzka K."/>
            <person name="Martijn J."/>
            <person name="Lind A.E."/>
            <person name="van Eijk R."/>
            <person name="Schleper C."/>
            <person name="Guy L."/>
            <person name="Ettema T.J."/>
        </authorList>
    </citation>
    <scope>NUCLEOTIDE SEQUENCE</scope>
</reference>
<dbReference type="InterPro" id="IPR007421">
    <property type="entry name" value="Schlafen_AlbA_2_dom"/>
</dbReference>
<dbReference type="Pfam" id="PF04326">
    <property type="entry name" value="SLFN_AlbA_2"/>
    <property type="match status" value="1"/>
</dbReference>
<dbReference type="Gene3D" id="3.30.950.30">
    <property type="entry name" value="Schlafen, AAA domain"/>
    <property type="match status" value="1"/>
</dbReference>
<feature type="domain" description="Schlafen AlbA-2" evidence="1">
    <location>
        <begin position="354"/>
        <end position="489"/>
    </location>
</feature>
<dbReference type="InterPro" id="IPR038461">
    <property type="entry name" value="Schlafen_AlbA_2_dom_sf"/>
</dbReference>
<dbReference type="PANTHER" id="PTHR30595">
    <property type="entry name" value="GLPR-RELATED TRANSCRIPTIONAL REPRESSOR"/>
    <property type="match status" value="1"/>
</dbReference>
<dbReference type="AlphaFoldDB" id="A0A0F9RRF8"/>
<evidence type="ECO:0000259" key="1">
    <source>
        <dbReference type="Pfam" id="PF04326"/>
    </source>
</evidence>